<evidence type="ECO:0000313" key="4">
    <source>
        <dbReference type="Proteomes" id="UP000317716"/>
    </source>
</evidence>
<dbReference type="Proteomes" id="UP000317716">
    <property type="component" value="Unassembled WGS sequence"/>
</dbReference>
<reference evidence="3 4" key="1">
    <citation type="journal article" date="2019" name="Nat. Microbiol.">
        <title>Mediterranean grassland soil C-N compound turnover is dependent on rainfall and depth, and is mediated by genomically divergent microorganisms.</title>
        <authorList>
            <person name="Diamond S."/>
            <person name="Andeer P.F."/>
            <person name="Li Z."/>
            <person name="Crits-Christoph A."/>
            <person name="Burstein D."/>
            <person name="Anantharaman K."/>
            <person name="Lane K.R."/>
            <person name="Thomas B.C."/>
            <person name="Pan C."/>
            <person name="Northen T.R."/>
            <person name="Banfield J.F."/>
        </authorList>
    </citation>
    <scope>NUCLEOTIDE SEQUENCE [LARGE SCALE GENOMIC DNA]</scope>
    <source>
        <strain evidence="3">WS_2</strain>
    </source>
</reference>
<feature type="transmembrane region" description="Helical" evidence="1">
    <location>
        <begin position="334"/>
        <end position="351"/>
    </location>
</feature>
<dbReference type="EMBL" id="VBOS01000048">
    <property type="protein sequence ID" value="TMQ59347.1"/>
    <property type="molecule type" value="Genomic_DNA"/>
</dbReference>
<gene>
    <name evidence="3" type="ORF">E6K72_01650</name>
</gene>
<dbReference type="SUPFAM" id="SSF53448">
    <property type="entry name" value="Nucleotide-diphospho-sugar transferases"/>
    <property type="match status" value="1"/>
</dbReference>
<evidence type="ECO:0000259" key="2">
    <source>
        <dbReference type="Pfam" id="PF13632"/>
    </source>
</evidence>
<dbReference type="InterPro" id="IPR029044">
    <property type="entry name" value="Nucleotide-diphossugar_trans"/>
</dbReference>
<dbReference type="GO" id="GO:0016740">
    <property type="term" value="F:transferase activity"/>
    <property type="evidence" value="ECO:0007669"/>
    <property type="project" value="UniProtKB-KW"/>
</dbReference>
<keyword evidence="1" id="KW-0812">Transmembrane</keyword>
<dbReference type="PANTHER" id="PTHR43685:SF2">
    <property type="entry name" value="GLYCOSYLTRANSFERASE 2-LIKE DOMAIN-CONTAINING PROTEIN"/>
    <property type="match status" value="1"/>
</dbReference>
<name>A0A538T6T7_UNCEI</name>
<dbReference type="AlphaFoldDB" id="A0A538T6T7"/>
<proteinExistence type="predicted"/>
<organism evidence="3 4">
    <name type="scientific">Eiseniibacteriota bacterium</name>
    <dbReference type="NCBI Taxonomy" id="2212470"/>
    <lineage>
        <taxon>Bacteria</taxon>
        <taxon>Candidatus Eiseniibacteriota</taxon>
    </lineage>
</organism>
<sequence length="372" mass="40614">FRRSALEAVGGFDPRFRTAGDDVDLCWRLQDQGWTLGFHPGAMVWHHRRNSVRTYWRQQLGYGRAEALLEGKWPERYNALGHTTWAGRIYGNGLTRALALRRGRIYQGLWGSAPFQSVHEPAPGWLSSLPLMPEWYLVIVGLAFLTAAGALWHPLAWSAPWLALATAIPLAQAVASVSGAKFSGSRGARLKAYALAALLHLLQPIARLRGRLKHGLSPWRARGVQRFALPRAHAVAVWTERWRAPETRLQGIEGSLHLGASIVRRGGDFDRWDLEVRGAVLGSARMLMGVEEHGQGRQMVRVRLWPRAAGAGLGAVVILAGLAAAALLDGAGTASAMLALAAVALGARIAWECGTALRALGDAVERELWLDR</sequence>
<comment type="caution">
    <text evidence="3">The sequence shown here is derived from an EMBL/GenBank/DDBJ whole genome shotgun (WGS) entry which is preliminary data.</text>
</comment>
<feature type="transmembrane region" description="Helical" evidence="1">
    <location>
        <begin position="161"/>
        <end position="182"/>
    </location>
</feature>
<protein>
    <submittedName>
        <fullName evidence="3">Glycosyl transferase</fullName>
    </submittedName>
</protein>
<keyword evidence="3" id="KW-0808">Transferase</keyword>
<feature type="non-terminal residue" evidence="3">
    <location>
        <position position="1"/>
    </location>
</feature>
<dbReference type="Gene3D" id="3.90.550.10">
    <property type="entry name" value="Spore Coat Polysaccharide Biosynthesis Protein SpsA, Chain A"/>
    <property type="match status" value="1"/>
</dbReference>
<dbReference type="Pfam" id="PF13632">
    <property type="entry name" value="Glyco_trans_2_3"/>
    <property type="match status" value="1"/>
</dbReference>
<feature type="transmembrane region" description="Helical" evidence="1">
    <location>
        <begin position="135"/>
        <end position="155"/>
    </location>
</feature>
<feature type="transmembrane region" description="Helical" evidence="1">
    <location>
        <begin position="308"/>
        <end position="328"/>
    </location>
</feature>
<feature type="domain" description="Glycosyltransferase 2-like" evidence="2">
    <location>
        <begin position="1"/>
        <end position="139"/>
    </location>
</feature>
<evidence type="ECO:0000256" key="1">
    <source>
        <dbReference type="SAM" id="Phobius"/>
    </source>
</evidence>
<dbReference type="InterPro" id="IPR050834">
    <property type="entry name" value="Glycosyltransf_2"/>
</dbReference>
<evidence type="ECO:0000313" key="3">
    <source>
        <dbReference type="EMBL" id="TMQ59347.1"/>
    </source>
</evidence>
<keyword evidence="1" id="KW-0472">Membrane</keyword>
<accession>A0A538T6T7</accession>
<dbReference type="InterPro" id="IPR001173">
    <property type="entry name" value="Glyco_trans_2-like"/>
</dbReference>
<keyword evidence="1" id="KW-1133">Transmembrane helix</keyword>
<dbReference type="PANTHER" id="PTHR43685">
    <property type="entry name" value="GLYCOSYLTRANSFERASE"/>
    <property type="match status" value="1"/>
</dbReference>